<feature type="transmembrane region" description="Helical" evidence="8">
    <location>
        <begin position="240"/>
        <end position="260"/>
    </location>
</feature>
<dbReference type="GO" id="GO:0001708">
    <property type="term" value="P:cell fate specification"/>
    <property type="evidence" value="ECO:0007669"/>
    <property type="project" value="InterPro"/>
</dbReference>
<keyword evidence="3 6" id="KW-0677">Repeat</keyword>
<dbReference type="Pfam" id="PF01414">
    <property type="entry name" value="DSL"/>
    <property type="match status" value="1"/>
</dbReference>
<feature type="disulfide bond" evidence="5">
    <location>
        <begin position="158"/>
        <end position="167"/>
    </location>
</feature>
<reference evidence="10 11" key="1">
    <citation type="journal article" date="2017" name="Curr. Biol.">
        <title>Genome architecture and evolution of a unichromosomal asexual nematode.</title>
        <authorList>
            <person name="Fradin H."/>
            <person name="Zegar C."/>
            <person name="Gutwein M."/>
            <person name="Lucas J."/>
            <person name="Kovtun M."/>
            <person name="Corcoran D."/>
            <person name="Baugh L.R."/>
            <person name="Kiontke K."/>
            <person name="Gunsalus K."/>
            <person name="Fitch D.H."/>
            <person name="Piano F."/>
        </authorList>
    </citation>
    <scope>NUCLEOTIDE SEQUENCE [LARGE SCALE GENOMIC DNA]</scope>
    <source>
        <strain evidence="10">PF1309</strain>
    </source>
</reference>
<dbReference type="GO" id="GO:0005112">
    <property type="term" value="F:Notch binding"/>
    <property type="evidence" value="ECO:0007669"/>
    <property type="project" value="InterPro"/>
</dbReference>
<dbReference type="STRING" id="2018661.A0A2A2K4Y6"/>
<keyword evidence="2 6" id="KW-0245">EGF-like domain</keyword>
<evidence type="ECO:0000259" key="9">
    <source>
        <dbReference type="PROSITE" id="PS51051"/>
    </source>
</evidence>
<feature type="disulfide bond" evidence="5">
    <location>
        <begin position="126"/>
        <end position="135"/>
    </location>
</feature>
<dbReference type="GO" id="GO:0007219">
    <property type="term" value="P:Notch signaling pathway"/>
    <property type="evidence" value="ECO:0007669"/>
    <property type="project" value="InterPro"/>
</dbReference>
<comment type="caution">
    <text evidence="10">The sequence shown here is derived from an EMBL/GenBank/DDBJ whole genome shotgun (WGS) entry which is preliminary data.</text>
</comment>
<comment type="caution">
    <text evidence="5">Lacks conserved residue(s) required for the propagation of feature annotation.</text>
</comment>
<evidence type="ECO:0000256" key="7">
    <source>
        <dbReference type="SAM" id="MobiDB-lite"/>
    </source>
</evidence>
<sequence>MMFILRLTVIFEVLKTVLSSGFVLMNLTSSEFVMLKLRRLDSQPLSYKLKGNKSLITLPEGKHRLIEFPLAWNDTLSLGFDVFNAEGGLLISLEMHRRPNPHGSDWQKDVFSAKNARIQAVYRYECDKHFYGEKCEVKCKNSLYLPNVLCNSHGKLDCKKGWTGAKCQIKIDPTHCECKNDGICVCENSNIKEIEQQKRSQENAKMSSHSRRSDGAVPFESSQPIDRTPVSESPDETTKLPLIVIFFLFSIVVVQMIFIFRKCYGQRKPKNLSENGKIQEVFTVEKDVELGEKKKESLKSSERCQSPEARYSSAPTKSKLSKSTEDFMVMQFDEGDESIYEQIVVFSELPTCKIETTI</sequence>
<name>A0A2A2K4Y6_9BILA</name>
<dbReference type="PROSITE" id="PS51051">
    <property type="entry name" value="DSL"/>
    <property type="match status" value="1"/>
</dbReference>
<evidence type="ECO:0000256" key="5">
    <source>
        <dbReference type="PROSITE-ProRule" id="PRU00377"/>
    </source>
</evidence>
<feature type="domain" description="DSL" evidence="9">
    <location>
        <begin position="124"/>
        <end position="167"/>
    </location>
</feature>
<keyword evidence="6 8" id="KW-0472">Membrane</keyword>
<keyword evidence="6" id="KW-0732">Signal</keyword>
<evidence type="ECO:0000256" key="3">
    <source>
        <dbReference type="ARBA" id="ARBA00022737"/>
    </source>
</evidence>
<dbReference type="SMART" id="SM00051">
    <property type="entry name" value="DSL"/>
    <property type="match status" value="1"/>
</dbReference>
<dbReference type="PANTHER" id="PTHR22669">
    <property type="entry name" value="DELTA/SERRATE/LAG-2 DOMAIN PROTEIN"/>
    <property type="match status" value="1"/>
</dbReference>
<gene>
    <name evidence="10" type="ORF">WR25_13903</name>
</gene>
<feature type="region of interest" description="Disordered" evidence="7">
    <location>
        <begin position="296"/>
        <end position="321"/>
    </location>
</feature>
<evidence type="ECO:0000256" key="8">
    <source>
        <dbReference type="SAM" id="Phobius"/>
    </source>
</evidence>
<evidence type="ECO:0000313" key="10">
    <source>
        <dbReference type="EMBL" id="PAV68988.1"/>
    </source>
</evidence>
<organism evidence="10 11">
    <name type="scientific">Diploscapter pachys</name>
    <dbReference type="NCBI Taxonomy" id="2018661"/>
    <lineage>
        <taxon>Eukaryota</taxon>
        <taxon>Metazoa</taxon>
        <taxon>Ecdysozoa</taxon>
        <taxon>Nematoda</taxon>
        <taxon>Chromadorea</taxon>
        <taxon>Rhabditida</taxon>
        <taxon>Rhabditina</taxon>
        <taxon>Rhabditomorpha</taxon>
        <taxon>Rhabditoidea</taxon>
        <taxon>Rhabditidae</taxon>
        <taxon>Diploscapter</taxon>
    </lineage>
</organism>
<protein>
    <recommendedName>
        <fullName evidence="6">Delta-like protein</fullName>
    </recommendedName>
</protein>
<dbReference type="Gene3D" id="2.10.25.140">
    <property type="match status" value="1"/>
</dbReference>
<keyword evidence="4 5" id="KW-1015">Disulfide bond</keyword>
<evidence type="ECO:0000256" key="6">
    <source>
        <dbReference type="RuleBase" id="RU280815"/>
    </source>
</evidence>
<evidence type="ECO:0000256" key="4">
    <source>
        <dbReference type="ARBA" id="ARBA00023157"/>
    </source>
</evidence>
<dbReference type="Proteomes" id="UP000218231">
    <property type="component" value="Unassembled WGS sequence"/>
</dbReference>
<accession>A0A2A2K4Y6</accession>
<keyword evidence="1 6" id="KW-0217">Developmental protein</keyword>
<dbReference type="GO" id="GO:0005886">
    <property type="term" value="C:plasma membrane"/>
    <property type="evidence" value="ECO:0007669"/>
    <property type="project" value="TreeGrafter"/>
</dbReference>
<dbReference type="EMBL" id="LIAE01009632">
    <property type="protein sequence ID" value="PAV68988.1"/>
    <property type="molecule type" value="Genomic_DNA"/>
</dbReference>
<evidence type="ECO:0000313" key="11">
    <source>
        <dbReference type="Proteomes" id="UP000218231"/>
    </source>
</evidence>
<dbReference type="AlphaFoldDB" id="A0A2A2K4Y6"/>
<keyword evidence="6 8" id="KW-1133">Transmembrane helix</keyword>
<evidence type="ECO:0000256" key="2">
    <source>
        <dbReference type="ARBA" id="ARBA00022536"/>
    </source>
</evidence>
<keyword evidence="6 8" id="KW-0812">Transmembrane</keyword>
<feature type="region of interest" description="Disordered" evidence="7">
    <location>
        <begin position="197"/>
        <end position="235"/>
    </location>
</feature>
<evidence type="ECO:0000256" key="1">
    <source>
        <dbReference type="ARBA" id="ARBA00022473"/>
    </source>
</evidence>
<comment type="subcellular location">
    <subcellularLocation>
        <location evidence="6">Membrane</location>
        <topology evidence="6">Single-pass type I membrane protein</topology>
    </subcellularLocation>
</comment>
<dbReference type="InterPro" id="IPR001774">
    <property type="entry name" value="DSL"/>
</dbReference>
<comment type="function">
    <text evidence="6">Putative Notch ligand involved in the mediation of Notch signaling.</text>
</comment>
<keyword evidence="11" id="KW-1185">Reference proteome</keyword>
<dbReference type="InterPro" id="IPR039178">
    <property type="entry name" value="Lag2"/>
</dbReference>
<proteinExistence type="predicted"/>